<dbReference type="Pfam" id="PF00091">
    <property type="entry name" value="Tubulin"/>
    <property type="match status" value="1"/>
</dbReference>
<dbReference type="AlphaFoldDB" id="A0RW55"/>
<dbReference type="Proteomes" id="UP000000758">
    <property type="component" value="Chromosome"/>
</dbReference>
<dbReference type="PANTHER" id="PTHR30314">
    <property type="entry name" value="CELL DIVISION PROTEIN FTSZ-RELATED"/>
    <property type="match status" value="1"/>
</dbReference>
<dbReference type="GO" id="GO:0005525">
    <property type="term" value="F:GTP binding"/>
    <property type="evidence" value="ECO:0007669"/>
    <property type="project" value="UniProtKB-KW"/>
</dbReference>
<keyword evidence="2" id="KW-0342">GTP-binding</keyword>
<name>A0RW55_CENSY</name>
<protein>
    <submittedName>
        <fullName evidence="4">Cell division GTPase</fullName>
    </submittedName>
</protein>
<keyword evidence="5" id="KW-1185">Reference proteome</keyword>
<accession>A0RW55</accession>
<dbReference type="SMART" id="SM00864">
    <property type="entry name" value="Tubulin"/>
    <property type="match status" value="1"/>
</dbReference>
<keyword evidence="4" id="KW-0132">Cell division</keyword>
<evidence type="ECO:0000256" key="1">
    <source>
        <dbReference type="ARBA" id="ARBA00022741"/>
    </source>
</evidence>
<evidence type="ECO:0000256" key="2">
    <source>
        <dbReference type="ARBA" id="ARBA00023134"/>
    </source>
</evidence>
<dbReference type="GO" id="GO:0003924">
    <property type="term" value="F:GTPase activity"/>
    <property type="evidence" value="ECO:0007669"/>
    <property type="project" value="InterPro"/>
</dbReference>
<dbReference type="InterPro" id="IPR003008">
    <property type="entry name" value="Tubulin_FtsZ_GTPase"/>
</dbReference>
<dbReference type="SUPFAM" id="SSF52490">
    <property type="entry name" value="Tubulin nucleotide-binding domain-like"/>
    <property type="match status" value="1"/>
</dbReference>
<evidence type="ECO:0000313" key="4">
    <source>
        <dbReference type="EMBL" id="ABK77572.1"/>
    </source>
</evidence>
<dbReference type="GO" id="GO:0005737">
    <property type="term" value="C:cytoplasm"/>
    <property type="evidence" value="ECO:0007669"/>
    <property type="project" value="TreeGrafter"/>
</dbReference>
<gene>
    <name evidence="4" type="ordered locus">CENSYa_0940</name>
</gene>
<dbReference type="PANTHER" id="PTHR30314:SF3">
    <property type="entry name" value="MITOCHONDRIAL DIVISION PROTEIN FSZA"/>
    <property type="match status" value="1"/>
</dbReference>
<feature type="domain" description="Tubulin/FtsZ GTPase" evidence="3">
    <location>
        <begin position="7"/>
        <end position="186"/>
    </location>
</feature>
<dbReference type="GO" id="GO:0032153">
    <property type="term" value="C:cell division site"/>
    <property type="evidence" value="ECO:0007669"/>
    <property type="project" value="TreeGrafter"/>
</dbReference>
<dbReference type="STRING" id="414004.CENSYa_0940"/>
<dbReference type="KEGG" id="csy:CENSYa_0940"/>
<dbReference type="InterPro" id="IPR045061">
    <property type="entry name" value="FtsZ/CetZ"/>
</dbReference>
<keyword evidence="1" id="KW-0547">Nucleotide-binding</keyword>
<dbReference type="Gene3D" id="3.40.50.1440">
    <property type="entry name" value="Tubulin/FtsZ, GTPase domain"/>
    <property type="match status" value="1"/>
</dbReference>
<reference evidence="4 5" key="1">
    <citation type="journal article" date="2006" name="Proc. Natl. Acad. Sci. U.S.A.">
        <title>Genomic analysis of the uncultivated marine crenarchaeote Cenarchaeum symbiosum.</title>
        <authorList>
            <person name="Hallam S.J."/>
            <person name="Konstantinidis K.T."/>
            <person name="Putnam N."/>
            <person name="Schleper C."/>
            <person name="Watanabe Y."/>
            <person name="Sugahara J."/>
            <person name="Preston C."/>
            <person name="de la Torre J."/>
            <person name="Richardson P.M."/>
            <person name="DeLong E.F."/>
        </authorList>
    </citation>
    <scope>NUCLEOTIDE SEQUENCE [LARGE SCALE GENOMIC DNA]</scope>
    <source>
        <strain evidence="5">A</strain>
    </source>
</reference>
<sequence>MSEMRGPVLLVGAGGAGSRLASRAGGILGLDTLQISSDPDDLGPGGVLVPTRGVINPSSRYIRGCTDSVSGGITERISGCGTAVIFANLAGRSGSAIAPLVSRICRQLGRPAVSFAMMPFGFEKDRIANSGTALKRLREDSGCTIVIDNDAFLGANPGMSPAECHGMTDSAVLYMAGSLGSLPEGTAVASTSRDGVNLEESFRDAFKALCTSAQPGGTGGSVLHVLGGRDAPVGVLGAISGLADGVLDGRGSVGLASGEGRSRVVMVTELQGATRFDSYDPLDAIPRSDTIDWDEPECSIDCELKLPHLE</sequence>
<dbReference type="HOGENOM" id="CLU_859474_0_0_2"/>
<evidence type="ECO:0000259" key="3">
    <source>
        <dbReference type="SMART" id="SM00864"/>
    </source>
</evidence>
<dbReference type="GO" id="GO:0051301">
    <property type="term" value="P:cell division"/>
    <property type="evidence" value="ECO:0007669"/>
    <property type="project" value="UniProtKB-KW"/>
</dbReference>
<dbReference type="EMBL" id="DP000238">
    <property type="protein sequence ID" value="ABK77572.1"/>
    <property type="molecule type" value="Genomic_DNA"/>
</dbReference>
<evidence type="ECO:0000313" key="5">
    <source>
        <dbReference type="Proteomes" id="UP000000758"/>
    </source>
</evidence>
<organism evidence="4 5">
    <name type="scientific">Cenarchaeum symbiosum (strain A)</name>
    <dbReference type="NCBI Taxonomy" id="414004"/>
    <lineage>
        <taxon>Archaea</taxon>
        <taxon>Nitrososphaerota</taxon>
        <taxon>Candidatus Cenarchaeales</taxon>
        <taxon>Candidatus Cenarchaeaceae</taxon>
        <taxon>Candidatus Cenarchaeum</taxon>
    </lineage>
</organism>
<dbReference type="InterPro" id="IPR036525">
    <property type="entry name" value="Tubulin/FtsZ_GTPase_sf"/>
</dbReference>
<keyword evidence="4" id="KW-0131">Cell cycle</keyword>
<dbReference type="EnsemblBacteria" id="ABK77572">
    <property type="protein sequence ID" value="ABK77572"/>
    <property type="gene ID" value="CENSYa_0940"/>
</dbReference>
<proteinExistence type="predicted"/>